<reference evidence="1" key="1">
    <citation type="submission" date="2016-10" db="EMBL/GenBank/DDBJ databases">
        <title>Sequence of Gallionella enrichment culture.</title>
        <authorList>
            <person name="Poehlein A."/>
            <person name="Muehling M."/>
            <person name="Daniel R."/>
        </authorList>
    </citation>
    <scope>NUCLEOTIDE SEQUENCE</scope>
</reference>
<dbReference type="EMBL" id="MLJW01000723">
    <property type="protein sequence ID" value="OIQ83216.1"/>
    <property type="molecule type" value="Genomic_DNA"/>
</dbReference>
<organism evidence="1">
    <name type="scientific">mine drainage metagenome</name>
    <dbReference type="NCBI Taxonomy" id="410659"/>
    <lineage>
        <taxon>unclassified sequences</taxon>
        <taxon>metagenomes</taxon>
        <taxon>ecological metagenomes</taxon>
    </lineage>
</organism>
<name>A0A1J5QIA6_9ZZZZ</name>
<comment type="caution">
    <text evidence="1">The sequence shown here is derived from an EMBL/GenBank/DDBJ whole genome shotgun (WGS) entry which is preliminary data.</text>
</comment>
<gene>
    <name evidence="1" type="ORF">GALL_349790</name>
</gene>
<evidence type="ECO:0000313" key="1">
    <source>
        <dbReference type="EMBL" id="OIQ83216.1"/>
    </source>
</evidence>
<dbReference type="AlphaFoldDB" id="A0A1J5QIA6"/>
<accession>A0A1J5QIA6</accession>
<proteinExistence type="predicted"/>
<sequence length="80" mass="9214">MNRNDDLKSAISLALSGDWDRSHRIVQEIGDSTASWIHAVLHKMEGDESNSRYWYAKTGARYDDYRSASEELRAILKLLE</sequence>
<protein>
    <submittedName>
        <fullName evidence="1">Uncharacterized protein</fullName>
    </submittedName>
</protein>